<evidence type="ECO:0000256" key="1">
    <source>
        <dbReference type="SAM" id="SignalP"/>
    </source>
</evidence>
<feature type="signal peptide" evidence="1">
    <location>
        <begin position="1"/>
        <end position="19"/>
    </location>
</feature>
<dbReference type="SUPFAM" id="SSF56436">
    <property type="entry name" value="C-type lectin-like"/>
    <property type="match status" value="1"/>
</dbReference>
<accession>A0A4S4NLE2</accession>
<protein>
    <recommendedName>
        <fullName evidence="2">Sulfatase-modifying factor enzyme-like domain-containing protein</fullName>
    </recommendedName>
</protein>
<dbReference type="Pfam" id="PF03781">
    <property type="entry name" value="FGE-sulfatase"/>
    <property type="match status" value="1"/>
</dbReference>
<dbReference type="InterPro" id="IPR005532">
    <property type="entry name" value="SUMF_dom"/>
</dbReference>
<evidence type="ECO:0000259" key="2">
    <source>
        <dbReference type="Pfam" id="PF03781"/>
    </source>
</evidence>
<gene>
    <name evidence="3" type="ORF">E4021_08340</name>
</gene>
<dbReference type="EMBL" id="SRSF01000002">
    <property type="protein sequence ID" value="THH40726.1"/>
    <property type="molecule type" value="Genomic_DNA"/>
</dbReference>
<feature type="chain" id="PRO_5020282884" description="Sulfatase-modifying factor enzyme-like domain-containing protein" evidence="1">
    <location>
        <begin position="20"/>
        <end position="495"/>
    </location>
</feature>
<feature type="domain" description="Sulfatase-modifying factor enzyme-like" evidence="2">
    <location>
        <begin position="220"/>
        <end position="367"/>
    </location>
</feature>
<proteinExistence type="predicted"/>
<reference evidence="3 4" key="1">
    <citation type="submission" date="2019-04" db="EMBL/GenBank/DDBJ databases">
        <title>Lewinella litorea sp. nov., isolated from a marine sand.</title>
        <authorList>
            <person name="Yoon J.-H."/>
        </authorList>
    </citation>
    <scope>NUCLEOTIDE SEQUENCE [LARGE SCALE GENOMIC DNA]</scope>
    <source>
        <strain evidence="3 4">HSMS-39</strain>
    </source>
</reference>
<dbReference type="AlphaFoldDB" id="A0A4S4NLE2"/>
<sequence length="495" mass="53474">MFRLLTLTLLAVTVHALHANNIDVANVNLGDRDLNNQTRIIRFDVSWENSWRVNSAPLNWDAGWVFVKYRIGNGSWHHASLTDTVSVPSGTTVDITSDNIGAFVYRSAAGVGDVLHTGIEVLWDYGADGVTDGDLVIVEVYAIEMVYVPEGAYYLGADGGDIAEFYRMDEWLPLSTGPYEVMSENSMRIGTLTGDLNFVGAIPSGTLTGYLGPQYPKGHQGFYCMKYEASQHQYVQFFNRQPAAAQVTLDLSAEGTLCANLSLFRNAFCWDGSNPAATSCPYVPVSFLSVDQMLAYLDWTGLRPMTELEYEKACRGTTYPIPREYAWGNASINTTAYAVSGHNNPNEGVANADDISETEGNGLYMGNRLRIDLEILNGPVRVGAFAASGTRFSRTSSGGSYYGILELSGNLSELVVTAGDAAGRSYTGLHGDGEVSPGGLADILNWPLSGVGYGSRGGSFLSARSALRVSSREFAAANFTAGETHGFRGVRTYPN</sequence>
<evidence type="ECO:0000313" key="3">
    <source>
        <dbReference type="EMBL" id="THH40726.1"/>
    </source>
</evidence>
<organism evidence="3 4">
    <name type="scientific">Neolewinella litorea</name>
    <dbReference type="NCBI Taxonomy" id="2562452"/>
    <lineage>
        <taxon>Bacteria</taxon>
        <taxon>Pseudomonadati</taxon>
        <taxon>Bacteroidota</taxon>
        <taxon>Saprospiria</taxon>
        <taxon>Saprospirales</taxon>
        <taxon>Lewinellaceae</taxon>
        <taxon>Neolewinella</taxon>
    </lineage>
</organism>
<dbReference type="RefSeq" id="WP_136458267.1">
    <property type="nucleotide sequence ID" value="NZ_SRSF01000002.1"/>
</dbReference>
<name>A0A4S4NLE2_9BACT</name>
<dbReference type="OrthoDB" id="662753at2"/>
<keyword evidence="1" id="KW-0732">Signal</keyword>
<keyword evidence="4" id="KW-1185">Reference proteome</keyword>
<dbReference type="Gene3D" id="3.90.1580.10">
    <property type="entry name" value="paralog of FGE (formylglycine-generating enzyme)"/>
    <property type="match status" value="1"/>
</dbReference>
<dbReference type="Proteomes" id="UP000308528">
    <property type="component" value="Unassembled WGS sequence"/>
</dbReference>
<evidence type="ECO:0000313" key="4">
    <source>
        <dbReference type="Proteomes" id="UP000308528"/>
    </source>
</evidence>
<dbReference type="InterPro" id="IPR042095">
    <property type="entry name" value="SUMF_sf"/>
</dbReference>
<dbReference type="InterPro" id="IPR016187">
    <property type="entry name" value="CTDL_fold"/>
</dbReference>
<comment type="caution">
    <text evidence="3">The sequence shown here is derived from an EMBL/GenBank/DDBJ whole genome shotgun (WGS) entry which is preliminary data.</text>
</comment>